<dbReference type="PANTHER" id="PTHR24110">
    <property type="entry name" value="CENTROSOMAL PROTEIN OF 78 KDA"/>
    <property type="match status" value="1"/>
</dbReference>
<organism evidence="2 3">
    <name type="scientific">Drosophila madeirensis</name>
    <name type="common">Fruit fly</name>
    <dbReference type="NCBI Taxonomy" id="30013"/>
    <lineage>
        <taxon>Eukaryota</taxon>
        <taxon>Metazoa</taxon>
        <taxon>Ecdysozoa</taxon>
        <taxon>Arthropoda</taxon>
        <taxon>Hexapoda</taxon>
        <taxon>Insecta</taxon>
        <taxon>Pterygota</taxon>
        <taxon>Neoptera</taxon>
        <taxon>Endopterygota</taxon>
        <taxon>Diptera</taxon>
        <taxon>Brachycera</taxon>
        <taxon>Muscomorpha</taxon>
        <taxon>Ephydroidea</taxon>
        <taxon>Drosophilidae</taxon>
        <taxon>Drosophila</taxon>
        <taxon>Sophophora</taxon>
    </lineage>
</organism>
<dbReference type="SUPFAM" id="SSF52047">
    <property type="entry name" value="RNI-like"/>
    <property type="match status" value="1"/>
</dbReference>
<name>A0AAU9FAV7_DROMD</name>
<accession>A0AAU9FAV7</accession>
<keyword evidence="3" id="KW-1185">Reference proteome</keyword>
<feature type="compositionally biased region" description="Low complexity" evidence="1">
    <location>
        <begin position="675"/>
        <end position="690"/>
    </location>
</feature>
<evidence type="ECO:0000313" key="2">
    <source>
        <dbReference type="EMBL" id="BFF92830.1"/>
    </source>
</evidence>
<reference evidence="2 3" key="1">
    <citation type="submission" date="2024-02" db="EMBL/GenBank/DDBJ databases">
        <title>A chromosome-level genome assembly of Drosophila madeirensis, a fruit fly species endemic to Madeira island.</title>
        <authorList>
            <person name="Tomihara K."/>
            <person name="Llopart A."/>
            <person name="Yamamoto D."/>
        </authorList>
    </citation>
    <scope>NUCLEOTIDE SEQUENCE [LARGE SCALE GENOMIC DNA]</scope>
    <source>
        <strain evidence="2 3">RF1</strain>
    </source>
</reference>
<dbReference type="InterPro" id="IPR001611">
    <property type="entry name" value="Leu-rich_rpt"/>
</dbReference>
<dbReference type="InterPro" id="IPR032675">
    <property type="entry name" value="LRR_dom_sf"/>
</dbReference>
<feature type="region of interest" description="Disordered" evidence="1">
    <location>
        <begin position="531"/>
        <end position="556"/>
    </location>
</feature>
<evidence type="ECO:0000256" key="1">
    <source>
        <dbReference type="SAM" id="MobiDB-lite"/>
    </source>
</evidence>
<dbReference type="GO" id="GO:0044782">
    <property type="term" value="P:cilium organization"/>
    <property type="evidence" value="ECO:0007669"/>
    <property type="project" value="TreeGrafter"/>
</dbReference>
<protein>
    <submittedName>
        <fullName evidence="2">Protein Cep78 homolog</fullName>
    </submittedName>
</protein>
<gene>
    <name evidence="2" type="ORF">DMAD_10803</name>
</gene>
<feature type="region of interest" description="Disordered" evidence="1">
    <location>
        <begin position="458"/>
        <end position="477"/>
    </location>
</feature>
<dbReference type="GO" id="GO:0036064">
    <property type="term" value="C:ciliary basal body"/>
    <property type="evidence" value="ECO:0007669"/>
    <property type="project" value="TreeGrafter"/>
</dbReference>
<dbReference type="EMBL" id="AP029263">
    <property type="protein sequence ID" value="BFF92830.1"/>
    <property type="molecule type" value="Genomic_DNA"/>
</dbReference>
<proteinExistence type="predicted"/>
<dbReference type="InterPro" id="IPR026212">
    <property type="entry name" value="Cep78"/>
</dbReference>
<feature type="compositionally biased region" description="Polar residues" evidence="1">
    <location>
        <begin position="458"/>
        <end position="475"/>
    </location>
</feature>
<sequence length="754" mass="85631">MSLNRVSGIRNGQLRELAKKSSSSDMMPLLVKKSSRSRCFHLRYMELCRAKNLTPSPEIRKKSNDKTKLELFADKLAVNDWMMVIEALQHDIVLQSLVLRTRRPYPKNTIEPIDTESRARLFRLRPVVFTRFIFRCLVHSIANAVSTNKNLTVLKLEGLPLYDGYIESIANALGANENLETLSFRSSNIGDRGCEIVCSTAKYLHRIAYVDLSDCNISAKGAAHVADMIKMQKISQFTEGWEKSLRYRDVDLSSISGLRTVMLANNPLIGDQGLRCITEVLKEDAWIRVIDMQCCGLTDFGAKLVHICLDWNTVIQEFNVKHNKGISPFMQRSIREQLGIPQFERKEPECDLSEFLSISKELQSLPKGQKFSFSFLLAHIKVLEQELSFERIVRKKAEKLTMKLSSQIMSEGQMTSENFLETSLVTSHMTDECLEMQENLIESPTYRQAQFGKLINSAVPTPESTPRSDLSTMRNETQEPPYYSQLEEEQTEEESVASVEVSTCEEEEEATPRLVTPVRKVRSEMKYVEKGVKDANKKNESKSDHEFANERHFNLKTTERFEQDIGDSVQVSANQHGQDCHEGGGDGSPTSRNDSDVKALRDEEQKHLNKNRQAGDSASNWNFNFSTLLASNRLERKTTQLSKSDTEFFASYEKNMNEAREKMETLMGLRTPPVSSETTGSASGSASGSGLDVPNSKRFIKTRFDPRTKASFERRKCPVIDLNEMKLLSPHTAYMMLKKKNEEARSSRSSTTEQ</sequence>
<dbReference type="Proteomes" id="UP001500889">
    <property type="component" value="Chromosome O"/>
</dbReference>
<dbReference type="AlphaFoldDB" id="A0AAU9FAV7"/>
<dbReference type="Pfam" id="PF13516">
    <property type="entry name" value="LRR_6"/>
    <property type="match status" value="1"/>
</dbReference>
<dbReference type="PRINTS" id="PR02062">
    <property type="entry name" value="CENTROSOME78"/>
</dbReference>
<evidence type="ECO:0000313" key="3">
    <source>
        <dbReference type="Proteomes" id="UP001500889"/>
    </source>
</evidence>
<feature type="region of interest" description="Disordered" evidence="1">
    <location>
        <begin position="671"/>
        <end position="694"/>
    </location>
</feature>
<dbReference type="Gene3D" id="3.80.10.10">
    <property type="entry name" value="Ribonuclease Inhibitor"/>
    <property type="match status" value="2"/>
</dbReference>
<feature type="region of interest" description="Disordered" evidence="1">
    <location>
        <begin position="573"/>
        <end position="598"/>
    </location>
</feature>
<dbReference type="GO" id="GO:0005813">
    <property type="term" value="C:centrosome"/>
    <property type="evidence" value="ECO:0007669"/>
    <property type="project" value="TreeGrafter"/>
</dbReference>
<dbReference type="PANTHER" id="PTHR24110:SF3">
    <property type="entry name" value="CENTROSOMAL PROTEIN OF 78 KDA"/>
    <property type="match status" value="1"/>
</dbReference>
<dbReference type="FunFam" id="3.80.10.10:FF:000933">
    <property type="entry name" value="RNI-like superfamily protein"/>
    <property type="match status" value="1"/>
</dbReference>